<organism evidence="1 2">
    <name type="scientific">Parelaphostrongylus tenuis</name>
    <name type="common">Meningeal worm</name>
    <dbReference type="NCBI Taxonomy" id="148309"/>
    <lineage>
        <taxon>Eukaryota</taxon>
        <taxon>Metazoa</taxon>
        <taxon>Ecdysozoa</taxon>
        <taxon>Nematoda</taxon>
        <taxon>Chromadorea</taxon>
        <taxon>Rhabditida</taxon>
        <taxon>Rhabditina</taxon>
        <taxon>Rhabditomorpha</taxon>
        <taxon>Strongyloidea</taxon>
        <taxon>Metastrongylidae</taxon>
        <taxon>Parelaphostrongylus</taxon>
    </lineage>
</organism>
<keyword evidence="2" id="KW-1185">Reference proteome</keyword>
<proteinExistence type="predicted"/>
<name>A0AAD5QM62_PARTN</name>
<dbReference type="AlphaFoldDB" id="A0AAD5QM62"/>
<dbReference type="Proteomes" id="UP001196413">
    <property type="component" value="Unassembled WGS sequence"/>
</dbReference>
<protein>
    <submittedName>
        <fullName evidence="1">Uncharacterized protein</fullName>
    </submittedName>
</protein>
<accession>A0AAD5QM62</accession>
<gene>
    <name evidence="1" type="ORF">KIN20_015339</name>
</gene>
<evidence type="ECO:0000313" key="2">
    <source>
        <dbReference type="Proteomes" id="UP001196413"/>
    </source>
</evidence>
<reference evidence="1" key="1">
    <citation type="submission" date="2021-06" db="EMBL/GenBank/DDBJ databases">
        <title>Parelaphostrongylus tenuis whole genome reference sequence.</title>
        <authorList>
            <person name="Garwood T.J."/>
            <person name="Larsen P.A."/>
            <person name="Fountain-Jones N.M."/>
            <person name="Garbe J.R."/>
            <person name="Macchietto M.G."/>
            <person name="Kania S.A."/>
            <person name="Gerhold R.W."/>
            <person name="Richards J.E."/>
            <person name="Wolf T.M."/>
        </authorList>
    </citation>
    <scope>NUCLEOTIDE SEQUENCE</scope>
    <source>
        <strain evidence="1">MNPRO001-30</strain>
        <tissue evidence="1">Meninges</tissue>
    </source>
</reference>
<dbReference type="EMBL" id="JAHQIW010003077">
    <property type="protein sequence ID" value="KAJ1357238.1"/>
    <property type="molecule type" value="Genomic_DNA"/>
</dbReference>
<evidence type="ECO:0000313" key="1">
    <source>
        <dbReference type="EMBL" id="KAJ1357238.1"/>
    </source>
</evidence>
<sequence length="88" mass="9724">MTVSEQNQETGDQSEIISSYNGPTNVIVGYFNAKVGPRTTCDKRHIGSHGLECNEHATTFDRVRYLLSTQNIIAQAQGVISVLLHCMK</sequence>
<comment type="caution">
    <text evidence="1">The sequence shown here is derived from an EMBL/GenBank/DDBJ whole genome shotgun (WGS) entry which is preliminary data.</text>
</comment>